<reference evidence="9 10" key="1">
    <citation type="submission" date="2024-03" db="EMBL/GenBank/DDBJ databases">
        <title>A high-quality draft genome sequence of Diaporthe vaccinii, a causative agent of upright dieback and viscid rot disease in cranberry plants.</title>
        <authorList>
            <person name="Sarrasin M."/>
            <person name="Lang B.F."/>
            <person name="Burger G."/>
        </authorList>
    </citation>
    <scope>NUCLEOTIDE SEQUENCE [LARGE SCALE GENOMIC DNA]</scope>
    <source>
        <strain evidence="9 10">IS7</strain>
    </source>
</reference>
<feature type="domain" description="RNase H type-1" evidence="8">
    <location>
        <begin position="1"/>
        <end position="163"/>
    </location>
</feature>
<evidence type="ECO:0000259" key="8">
    <source>
        <dbReference type="PROSITE" id="PS50879"/>
    </source>
</evidence>
<dbReference type="InterPro" id="IPR036397">
    <property type="entry name" value="RNaseH_sf"/>
</dbReference>
<evidence type="ECO:0000256" key="6">
    <source>
        <dbReference type="ARBA" id="ARBA00022759"/>
    </source>
</evidence>
<proteinExistence type="inferred from homology"/>
<dbReference type="EC" id="3.1.26.4" evidence="3"/>
<comment type="caution">
    <text evidence="9">The sequence shown here is derived from an EMBL/GenBank/DDBJ whole genome shotgun (WGS) entry which is preliminary data.</text>
</comment>
<organism evidence="9 10">
    <name type="scientific">Diaporthe vaccinii</name>
    <dbReference type="NCBI Taxonomy" id="105482"/>
    <lineage>
        <taxon>Eukaryota</taxon>
        <taxon>Fungi</taxon>
        <taxon>Dikarya</taxon>
        <taxon>Ascomycota</taxon>
        <taxon>Pezizomycotina</taxon>
        <taxon>Sordariomycetes</taxon>
        <taxon>Sordariomycetidae</taxon>
        <taxon>Diaporthales</taxon>
        <taxon>Diaporthaceae</taxon>
        <taxon>Diaporthe</taxon>
        <taxon>Diaporthe eres species complex</taxon>
    </lineage>
</organism>
<evidence type="ECO:0000313" key="9">
    <source>
        <dbReference type="EMBL" id="KAL2289264.1"/>
    </source>
</evidence>
<dbReference type="SUPFAM" id="SSF53098">
    <property type="entry name" value="Ribonuclease H-like"/>
    <property type="match status" value="1"/>
</dbReference>
<evidence type="ECO:0000256" key="7">
    <source>
        <dbReference type="ARBA" id="ARBA00022801"/>
    </source>
</evidence>
<keyword evidence="10" id="KW-1185">Reference proteome</keyword>
<evidence type="ECO:0000256" key="4">
    <source>
        <dbReference type="ARBA" id="ARBA00022722"/>
    </source>
</evidence>
<comment type="catalytic activity">
    <reaction evidence="1">
        <text>Endonucleolytic cleavage to 5'-phosphomonoester.</text>
        <dbReference type="EC" id="3.1.26.4"/>
    </reaction>
</comment>
<dbReference type="Proteomes" id="UP001600888">
    <property type="component" value="Unassembled WGS sequence"/>
</dbReference>
<sequence>MVYRLDFKVDGGCRGNGQPDALGAAACCLEYGNRYRSKTCRLDNDYTAPTSQRAEITAVIPALEWALERYDELESYPRLEVNIRSGSRYAVDCMTNWVHTWVRNGWTNSRGLEVANRDLIERPSDLDDRASELGSINYIWIPRSDNEDLRCVDGRPLASASLLLLTCPSRGLLLIPTRGHYLAVKTSTIQGDVLPASV</sequence>
<evidence type="ECO:0000256" key="5">
    <source>
        <dbReference type="ARBA" id="ARBA00022723"/>
    </source>
</evidence>
<dbReference type="EMBL" id="JBAWTH010000013">
    <property type="protein sequence ID" value="KAL2289264.1"/>
    <property type="molecule type" value="Genomic_DNA"/>
</dbReference>
<evidence type="ECO:0000256" key="1">
    <source>
        <dbReference type="ARBA" id="ARBA00000077"/>
    </source>
</evidence>
<dbReference type="InterPro" id="IPR050092">
    <property type="entry name" value="RNase_H"/>
</dbReference>
<dbReference type="InterPro" id="IPR012337">
    <property type="entry name" value="RNaseH-like_sf"/>
</dbReference>
<dbReference type="InterPro" id="IPR002156">
    <property type="entry name" value="RNaseH_domain"/>
</dbReference>
<accession>A0ABR4F3J1</accession>
<dbReference type="PANTHER" id="PTHR10642">
    <property type="entry name" value="RIBONUCLEASE H1"/>
    <property type="match status" value="1"/>
</dbReference>
<keyword evidence="7" id="KW-0378">Hydrolase</keyword>
<keyword evidence="5" id="KW-0479">Metal-binding</keyword>
<evidence type="ECO:0000256" key="2">
    <source>
        <dbReference type="ARBA" id="ARBA00005300"/>
    </source>
</evidence>
<comment type="similarity">
    <text evidence="2">Belongs to the RNase H family.</text>
</comment>
<protein>
    <recommendedName>
        <fullName evidence="3">ribonuclease H</fullName>
        <ecNumber evidence="3">3.1.26.4</ecNumber>
    </recommendedName>
</protein>
<keyword evidence="6" id="KW-0255">Endonuclease</keyword>
<keyword evidence="4" id="KW-0540">Nuclease</keyword>
<dbReference type="Pfam" id="PF00075">
    <property type="entry name" value="RNase_H"/>
    <property type="match status" value="1"/>
</dbReference>
<evidence type="ECO:0000256" key="3">
    <source>
        <dbReference type="ARBA" id="ARBA00012180"/>
    </source>
</evidence>
<name>A0ABR4F3J1_9PEZI</name>
<gene>
    <name evidence="9" type="ORF">FJTKL_02281</name>
</gene>
<evidence type="ECO:0000313" key="10">
    <source>
        <dbReference type="Proteomes" id="UP001600888"/>
    </source>
</evidence>
<dbReference type="PROSITE" id="PS50879">
    <property type="entry name" value="RNASE_H_1"/>
    <property type="match status" value="1"/>
</dbReference>
<dbReference type="PANTHER" id="PTHR10642:SF26">
    <property type="entry name" value="RIBONUCLEASE H1"/>
    <property type="match status" value="1"/>
</dbReference>
<dbReference type="Gene3D" id="3.30.420.10">
    <property type="entry name" value="Ribonuclease H-like superfamily/Ribonuclease H"/>
    <property type="match status" value="1"/>
</dbReference>